<dbReference type="GO" id="GO:0051920">
    <property type="term" value="F:peroxiredoxin activity"/>
    <property type="evidence" value="ECO:0007669"/>
    <property type="project" value="InterPro"/>
</dbReference>
<dbReference type="Proteomes" id="UP000606991">
    <property type="component" value="Unassembled WGS sequence"/>
</dbReference>
<accession>A0A934JVA0</accession>
<reference evidence="2 3" key="1">
    <citation type="submission" date="2020-10" db="EMBL/GenBank/DDBJ databases">
        <title>Ca. Dormibacterota MAGs.</title>
        <authorList>
            <person name="Montgomery K."/>
        </authorList>
    </citation>
    <scope>NUCLEOTIDE SEQUENCE [LARGE SCALE GENOMIC DNA]</scope>
    <source>
        <strain evidence="2">SC8812_S17_18</strain>
    </source>
</reference>
<organism evidence="2 3">
    <name type="scientific">Candidatus Aeolococcus gillhamiae</name>
    <dbReference type="NCBI Taxonomy" id="3127015"/>
    <lineage>
        <taxon>Bacteria</taxon>
        <taxon>Bacillati</taxon>
        <taxon>Candidatus Dormiibacterota</taxon>
        <taxon>Candidatus Dormibacteria</taxon>
        <taxon>Candidatus Aeolococcales</taxon>
        <taxon>Candidatus Aeolococcaceae</taxon>
        <taxon>Candidatus Aeolococcus</taxon>
    </lineage>
</organism>
<evidence type="ECO:0000313" key="2">
    <source>
        <dbReference type="EMBL" id="MBJ7593804.1"/>
    </source>
</evidence>
<evidence type="ECO:0000259" key="1">
    <source>
        <dbReference type="Pfam" id="PF02627"/>
    </source>
</evidence>
<dbReference type="PANTHER" id="PTHR33930">
    <property type="entry name" value="ALKYL HYDROPEROXIDE REDUCTASE AHPD"/>
    <property type="match status" value="1"/>
</dbReference>
<dbReference type="InterPro" id="IPR029032">
    <property type="entry name" value="AhpD-like"/>
</dbReference>
<dbReference type="RefSeq" id="WP_337309425.1">
    <property type="nucleotide sequence ID" value="NZ_JAEKNS010000037.1"/>
</dbReference>
<dbReference type="SUPFAM" id="SSF69118">
    <property type="entry name" value="AhpD-like"/>
    <property type="match status" value="1"/>
</dbReference>
<evidence type="ECO:0000313" key="3">
    <source>
        <dbReference type="Proteomes" id="UP000606991"/>
    </source>
</evidence>
<proteinExistence type="predicted"/>
<name>A0A934JVA0_9BACT</name>
<sequence>MNRFDPELLAKVEPWRLHVLEQGVIPLKQKELMMVAMCAVARFLPGLRIHAERALEQGATAQELFETCALSQLIGGVPSYRESVLIVEELVQTPTGGPQRSE</sequence>
<protein>
    <submittedName>
        <fullName evidence="2">Carboxymuconolactone decarboxylase family protein</fullName>
    </submittedName>
</protein>
<dbReference type="Gene3D" id="1.20.1290.10">
    <property type="entry name" value="AhpD-like"/>
    <property type="match status" value="1"/>
</dbReference>
<dbReference type="InterPro" id="IPR003779">
    <property type="entry name" value="CMD-like"/>
</dbReference>
<dbReference type="EMBL" id="JAEKNS010000037">
    <property type="protein sequence ID" value="MBJ7593804.1"/>
    <property type="molecule type" value="Genomic_DNA"/>
</dbReference>
<dbReference type="AlphaFoldDB" id="A0A934JVA0"/>
<feature type="domain" description="Carboxymuconolactone decarboxylase-like" evidence="1">
    <location>
        <begin position="6"/>
        <end position="89"/>
    </location>
</feature>
<dbReference type="Pfam" id="PF02627">
    <property type="entry name" value="CMD"/>
    <property type="match status" value="1"/>
</dbReference>
<gene>
    <name evidence="2" type="ORF">JF886_02910</name>
</gene>
<dbReference type="PANTHER" id="PTHR33930:SF2">
    <property type="entry name" value="BLR3452 PROTEIN"/>
    <property type="match status" value="1"/>
</dbReference>
<comment type="caution">
    <text evidence="2">The sequence shown here is derived from an EMBL/GenBank/DDBJ whole genome shotgun (WGS) entry which is preliminary data.</text>
</comment>